<keyword evidence="6 11" id="KW-0548">Nucleotidyltransferase</keyword>
<dbReference type="InterPro" id="IPR036161">
    <property type="entry name" value="RPB6/omega-like_sf"/>
</dbReference>
<evidence type="ECO:0000256" key="4">
    <source>
        <dbReference type="ARBA" id="ARBA00022478"/>
    </source>
</evidence>
<evidence type="ECO:0000256" key="10">
    <source>
        <dbReference type="ARBA" id="ARBA00048552"/>
    </source>
</evidence>
<evidence type="ECO:0000256" key="7">
    <source>
        <dbReference type="ARBA" id="ARBA00023163"/>
    </source>
</evidence>
<evidence type="ECO:0000256" key="3">
    <source>
        <dbReference type="ARBA" id="ARBA00013725"/>
    </source>
</evidence>
<organism evidence="12 13">
    <name type="scientific">Helicobacter japonicus</name>
    <dbReference type="NCBI Taxonomy" id="425400"/>
    <lineage>
        <taxon>Bacteria</taxon>
        <taxon>Pseudomonadati</taxon>
        <taxon>Campylobacterota</taxon>
        <taxon>Epsilonproteobacteria</taxon>
        <taxon>Campylobacterales</taxon>
        <taxon>Helicobacteraceae</taxon>
        <taxon>Helicobacter</taxon>
    </lineage>
</organism>
<dbReference type="Proteomes" id="UP000029707">
    <property type="component" value="Unassembled WGS sequence"/>
</dbReference>
<comment type="similarity">
    <text evidence="1 11">Belongs to the RNA polymerase subunit omega family.</text>
</comment>
<keyword evidence="5 11" id="KW-0808">Transferase</keyword>
<dbReference type="Pfam" id="PF01192">
    <property type="entry name" value="RNA_pol_Rpb6"/>
    <property type="match status" value="1"/>
</dbReference>
<evidence type="ECO:0000256" key="11">
    <source>
        <dbReference type="HAMAP-Rule" id="MF_00366"/>
    </source>
</evidence>
<evidence type="ECO:0000256" key="5">
    <source>
        <dbReference type="ARBA" id="ARBA00022679"/>
    </source>
</evidence>
<dbReference type="HAMAP" id="MF_00366">
    <property type="entry name" value="RNApol_bact_RpoZ"/>
    <property type="match status" value="1"/>
</dbReference>
<comment type="catalytic activity">
    <reaction evidence="10 11">
        <text>RNA(n) + a ribonucleoside 5'-triphosphate = RNA(n+1) + diphosphate</text>
        <dbReference type="Rhea" id="RHEA:21248"/>
        <dbReference type="Rhea" id="RHEA-COMP:14527"/>
        <dbReference type="Rhea" id="RHEA-COMP:17342"/>
        <dbReference type="ChEBI" id="CHEBI:33019"/>
        <dbReference type="ChEBI" id="CHEBI:61557"/>
        <dbReference type="ChEBI" id="CHEBI:140395"/>
        <dbReference type="EC" id="2.7.7.6"/>
    </reaction>
</comment>
<dbReference type="InterPro" id="IPR003716">
    <property type="entry name" value="DNA-dir_RNA_pol_omega"/>
</dbReference>
<evidence type="ECO:0000256" key="8">
    <source>
        <dbReference type="ARBA" id="ARBA00029924"/>
    </source>
</evidence>
<dbReference type="SUPFAM" id="SSF63562">
    <property type="entry name" value="RPB6/omega subunit-like"/>
    <property type="match status" value="1"/>
</dbReference>
<protein>
    <recommendedName>
        <fullName evidence="3 11">DNA-directed RNA polymerase subunit omega</fullName>
        <shortName evidence="11">RNAP omega subunit</shortName>
        <ecNumber evidence="2 11">2.7.7.6</ecNumber>
    </recommendedName>
    <alternativeName>
        <fullName evidence="9 11">RNA polymerase omega subunit</fullName>
    </alternativeName>
    <alternativeName>
        <fullName evidence="8 11">Transcriptase subunit omega</fullName>
    </alternativeName>
</protein>
<dbReference type="GO" id="GO:0000428">
    <property type="term" value="C:DNA-directed RNA polymerase complex"/>
    <property type="evidence" value="ECO:0007669"/>
    <property type="project" value="UniProtKB-KW"/>
</dbReference>
<evidence type="ECO:0000313" key="13">
    <source>
        <dbReference type="Proteomes" id="UP000029707"/>
    </source>
</evidence>
<dbReference type="InterPro" id="IPR006110">
    <property type="entry name" value="Pol_omega/Rpo6/RPB6"/>
</dbReference>
<evidence type="ECO:0000256" key="2">
    <source>
        <dbReference type="ARBA" id="ARBA00012418"/>
    </source>
</evidence>
<gene>
    <name evidence="11" type="primary">rpoZ</name>
    <name evidence="12" type="ORF">LS65_001355</name>
</gene>
<comment type="caution">
    <text evidence="12">The sequence shown here is derived from an EMBL/GenBank/DDBJ whole genome shotgun (WGS) entry which is preliminary data.</text>
</comment>
<keyword evidence="7 11" id="KW-0804">Transcription</keyword>
<evidence type="ECO:0000313" key="12">
    <source>
        <dbReference type="EMBL" id="TLE03444.1"/>
    </source>
</evidence>
<name>A0A4U8TSD9_9HELI</name>
<evidence type="ECO:0000256" key="6">
    <source>
        <dbReference type="ARBA" id="ARBA00022695"/>
    </source>
</evidence>
<evidence type="ECO:0000256" key="1">
    <source>
        <dbReference type="ARBA" id="ARBA00006711"/>
    </source>
</evidence>
<dbReference type="GO" id="GO:0003899">
    <property type="term" value="F:DNA-directed RNA polymerase activity"/>
    <property type="evidence" value="ECO:0007669"/>
    <property type="project" value="UniProtKB-UniRule"/>
</dbReference>
<dbReference type="AlphaFoldDB" id="A0A4U8TSD9"/>
<reference evidence="12 13" key="1">
    <citation type="journal article" date="2014" name="Genome Announc.">
        <title>Draft genome sequences of eight enterohepatic helicobacter species isolated from both laboratory and wild rodents.</title>
        <authorList>
            <person name="Sheh A."/>
            <person name="Shen Z."/>
            <person name="Fox J.G."/>
        </authorList>
    </citation>
    <scope>NUCLEOTIDE SEQUENCE [LARGE SCALE GENOMIC DNA]</scope>
    <source>
        <strain evidence="12 13">MIT 01-6451</strain>
    </source>
</reference>
<comment type="function">
    <text evidence="11">Promotes RNA polymerase assembly. Latches the N- and C-terminal regions of the beta' subunit thereby facilitating its interaction with the beta and alpha subunits.</text>
</comment>
<dbReference type="Gene3D" id="3.90.940.10">
    <property type="match status" value="1"/>
</dbReference>
<dbReference type="OrthoDB" id="5334728at2"/>
<comment type="subunit">
    <text evidence="11">The RNAP catalytic core consists of 2 alpha, 1 beta, 1 beta' and 1 omega subunit. When a sigma factor is associated with the core the holoenzyme is formed, which can initiate transcription.</text>
</comment>
<sequence length="77" mass="8749">MDALHTERTEEIAARALKRVNDDRYILASLVFERVKELGEGAKPLVDMDVKTHKLPDIAMQEIAEGKIELSSIEDRE</sequence>
<keyword evidence="4 11" id="KW-0240">DNA-directed RNA polymerase</keyword>
<evidence type="ECO:0000256" key="9">
    <source>
        <dbReference type="ARBA" id="ARBA00030998"/>
    </source>
</evidence>
<dbReference type="GeneID" id="82321122"/>
<accession>A0A4U8TSD9</accession>
<proteinExistence type="inferred from homology"/>
<dbReference type="NCBIfam" id="NF001579">
    <property type="entry name" value="PRK00392.6-2"/>
    <property type="match status" value="1"/>
</dbReference>
<dbReference type="RefSeq" id="WP_034361316.1">
    <property type="nucleotide sequence ID" value="NZ_CAJUDB010000008.1"/>
</dbReference>
<dbReference type="GO" id="GO:0006351">
    <property type="term" value="P:DNA-templated transcription"/>
    <property type="evidence" value="ECO:0007669"/>
    <property type="project" value="UniProtKB-UniRule"/>
</dbReference>
<dbReference type="GO" id="GO:0003677">
    <property type="term" value="F:DNA binding"/>
    <property type="evidence" value="ECO:0007669"/>
    <property type="project" value="UniProtKB-UniRule"/>
</dbReference>
<keyword evidence="13" id="KW-1185">Reference proteome</keyword>
<dbReference type="SMART" id="SM01409">
    <property type="entry name" value="RNA_pol_Rpb6"/>
    <property type="match status" value="1"/>
</dbReference>
<dbReference type="EMBL" id="JRMQ02000001">
    <property type="protein sequence ID" value="TLE03444.1"/>
    <property type="molecule type" value="Genomic_DNA"/>
</dbReference>
<dbReference type="EC" id="2.7.7.6" evidence="2 11"/>
<dbReference type="STRING" id="425400.LS65_03515"/>